<evidence type="ECO:0000256" key="1">
    <source>
        <dbReference type="SAM" id="Phobius"/>
    </source>
</evidence>
<keyword evidence="1" id="KW-0472">Membrane</keyword>
<dbReference type="KEGG" id="pyr:P186_2881"/>
<accession>G7VFQ1</accession>
<feature type="transmembrane region" description="Helical" evidence="1">
    <location>
        <begin position="36"/>
        <end position="56"/>
    </location>
</feature>
<evidence type="ECO:0000313" key="2">
    <source>
        <dbReference type="EMBL" id="AET34257.1"/>
    </source>
</evidence>
<keyword evidence="3" id="KW-1185">Reference proteome</keyword>
<sequence>MRAYLVFTRRVSDRAATLKLAFKRDNSSVKVVEDSLYILITAVAVAVLLIILAAVFPWRDAKAVVEGVLRDIEYMAGFVKGL</sequence>
<dbReference type="BioCyc" id="PSP1104324:GJSN-2819-MONOMER"/>
<dbReference type="Proteomes" id="UP000005867">
    <property type="component" value="Chromosome"/>
</dbReference>
<organism evidence="2 3">
    <name type="scientific">Pyrobaculum ferrireducens</name>
    <dbReference type="NCBI Taxonomy" id="1104324"/>
    <lineage>
        <taxon>Archaea</taxon>
        <taxon>Thermoproteota</taxon>
        <taxon>Thermoprotei</taxon>
        <taxon>Thermoproteales</taxon>
        <taxon>Thermoproteaceae</taxon>
        <taxon>Pyrobaculum</taxon>
    </lineage>
</organism>
<dbReference type="eggNOG" id="arCOG12492">
    <property type="taxonomic scope" value="Archaea"/>
</dbReference>
<keyword evidence="1" id="KW-0812">Transmembrane</keyword>
<protein>
    <submittedName>
        <fullName evidence="2">Uncharacterized protein</fullName>
    </submittedName>
</protein>
<keyword evidence="1" id="KW-1133">Transmembrane helix</keyword>
<gene>
    <name evidence="2" type="ORF">P186_2881</name>
</gene>
<dbReference type="HOGENOM" id="CLU_2550422_0_0_2"/>
<evidence type="ECO:0000313" key="3">
    <source>
        <dbReference type="Proteomes" id="UP000005867"/>
    </source>
</evidence>
<dbReference type="EMBL" id="CP003098">
    <property type="protein sequence ID" value="AET34257.1"/>
    <property type="molecule type" value="Genomic_DNA"/>
</dbReference>
<proteinExistence type="predicted"/>
<dbReference type="AlphaFoldDB" id="G7VFQ1"/>
<dbReference type="STRING" id="1104324.P186_2881"/>
<reference evidence="2 3" key="1">
    <citation type="journal article" date="2012" name="J. Bacteriol.">
        <title>Complete genome sequence of strain 1860, a crenarchaeon of the genus pyrobaculum able to grow with various electron acceptors.</title>
        <authorList>
            <person name="Mardanov A.V."/>
            <person name="Gumerov V.M."/>
            <person name="Slobodkina G.B."/>
            <person name="Beletsky A.V."/>
            <person name="Bonch-Osmolovskaya E.A."/>
            <person name="Ravin N.V."/>
            <person name="Skryabin K.G."/>
        </authorList>
    </citation>
    <scope>NUCLEOTIDE SEQUENCE [LARGE SCALE GENOMIC DNA]</scope>
    <source>
        <strain evidence="2 3">1860</strain>
    </source>
</reference>
<name>G7VFQ1_9CREN</name>